<name>H3SA85_9BACL</name>
<dbReference type="GO" id="GO:0004519">
    <property type="term" value="F:endonuclease activity"/>
    <property type="evidence" value="ECO:0007669"/>
    <property type="project" value="InterPro"/>
</dbReference>
<gene>
    <name evidence="2" type="ORF">PDENDC454_02090</name>
</gene>
<dbReference type="RefSeq" id="WP_006674926.1">
    <property type="nucleotide sequence ID" value="NZ_AHKH01000003.1"/>
</dbReference>
<dbReference type="GO" id="GO:0003677">
    <property type="term" value="F:DNA binding"/>
    <property type="evidence" value="ECO:0007669"/>
    <property type="project" value="InterPro"/>
</dbReference>
<dbReference type="GO" id="GO:0009307">
    <property type="term" value="P:DNA restriction-modification system"/>
    <property type="evidence" value="ECO:0007669"/>
    <property type="project" value="InterPro"/>
</dbReference>
<dbReference type="InterPro" id="IPR007560">
    <property type="entry name" value="Restrct_endonuc_IV_Mrr"/>
</dbReference>
<keyword evidence="3" id="KW-1185">Reference proteome</keyword>
<sequence>MRFPDSSGLFLSIVDGFFKEEEMMVQSIDNYHHPFRDFVEEAQTSYLTSVDLEGCIQAPRLYIIAGHKDKICHIEQVWRKKIKQSFEQFLQNNKILRRIKEQVKKTDFYCLESLYWLYLSELITNDQIYYPREMKFSAKDKDLVVLIFYWTSSPSDNPVDTVEQTISFWLEHEQPALKGYQCLTRSFILRNMNGRKVLATFPDRYGNWGVLLEGGIFLPLADDFEAGLSKLNSTHIGHWTIAEVEEILLNPIYAFGLHYQHIDLICEWFYVFLYGLATTDEEELETVNLELLYSRFLEYLGEHICPYILIEQKIIEVDQFIEVLKKTLGNIREYLAGEEETGISKNILLMMRNRHAYLPTVHRFIQSNSGLAVKNTCNSISLDYNYWKDALDQLEEVTHAYEKGKRLEELAQYFIRTISGIQITDVRAKRGRAEVDIYCCNVSYNSLLWRLGALILIECKNRKNKVEVSDIRNLVPTMEAKGIHGALIFSTAGFSSVAMKEIVHQLSGGKMIIPISLKELEGVGEDKGPYDLVREKIEYFEQIMEDDMRQMYF</sequence>
<dbReference type="SUPFAM" id="SSF52980">
    <property type="entry name" value="Restriction endonuclease-like"/>
    <property type="match status" value="1"/>
</dbReference>
<dbReference type="Pfam" id="PF04471">
    <property type="entry name" value="Mrr_cat"/>
    <property type="match status" value="1"/>
</dbReference>
<dbReference type="STRING" id="1131935.PDENDC454_02090"/>
<dbReference type="OrthoDB" id="2532109at2"/>
<accession>H3SA85</accession>
<comment type="caution">
    <text evidence="2">The sequence shown here is derived from an EMBL/GenBank/DDBJ whole genome shotgun (WGS) entry which is preliminary data.</text>
</comment>
<evidence type="ECO:0000313" key="2">
    <source>
        <dbReference type="EMBL" id="EHQ64109.1"/>
    </source>
</evidence>
<dbReference type="EMBL" id="AHKH01000003">
    <property type="protein sequence ID" value="EHQ64109.1"/>
    <property type="molecule type" value="Genomic_DNA"/>
</dbReference>
<dbReference type="PATRIC" id="fig|1131935.3.peg.419"/>
<proteinExistence type="predicted"/>
<evidence type="ECO:0000259" key="1">
    <source>
        <dbReference type="Pfam" id="PF04471"/>
    </source>
</evidence>
<dbReference type="Proteomes" id="UP000003900">
    <property type="component" value="Unassembled WGS sequence"/>
</dbReference>
<dbReference type="InterPro" id="IPR011335">
    <property type="entry name" value="Restrct_endonuc-II-like"/>
</dbReference>
<protein>
    <recommendedName>
        <fullName evidence="1">Restriction endonuclease type IV Mrr domain-containing protein</fullName>
    </recommendedName>
</protein>
<feature type="domain" description="Restriction endonuclease type IV Mrr" evidence="1">
    <location>
        <begin position="404"/>
        <end position="503"/>
    </location>
</feature>
<evidence type="ECO:0000313" key="3">
    <source>
        <dbReference type="Proteomes" id="UP000003900"/>
    </source>
</evidence>
<organism evidence="2 3">
    <name type="scientific">Paenibacillus dendritiformis C454</name>
    <dbReference type="NCBI Taxonomy" id="1131935"/>
    <lineage>
        <taxon>Bacteria</taxon>
        <taxon>Bacillati</taxon>
        <taxon>Bacillota</taxon>
        <taxon>Bacilli</taxon>
        <taxon>Bacillales</taxon>
        <taxon>Paenibacillaceae</taxon>
        <taxon>Paenibacillus</taxon>
    </lineage>
</organism>
<reference evidence="2 3" key="1">
    <citation type="journal article" date="2012" name="J. Bacteriol.">
        <title>Genome Sequence of the Pattern-Forming Social Bacterium Paenibacillus dendritiformis C454 Chiral Morphotype.</title>
        <authorList>
            <person name="Sirota-Madi A."/>
            <person name="Olender T."/>
            <person name="Helman Y."/>
            <person name="Brainis I."/>
            <person name="Finkelshtein A."/>
            <person name="Roth D."/>
            <person name="Hagai E."/>
            <person name="Leshkowitz D."/>
            <person name="Brodsky L."/>
            <person name="Galatenko V."/>
            <person name="Nikolaev V."/>
            <person name="Gutnick D.L."/>
            <person name="Lancet D."/>
            <person name="Ben-Jacob E."/>
        </authorList>
    </citation>
    <scope>NUCLEOTIDE SEQUENCE [LARGE SCALE GENOMIC DNA]</scope>
    <source>
        <strain evidence="2 3">C454</strain>
    </source>
</reference>
<dbReference type="AlphaFoldDB" id="H3SA85"/>